<dbReference type="EMBL" id="CP017627">
    <property type="protein sequence ID" value="AOW29757.1"/>
    <property type="molecule type" value="Genomic_DNA"/>
</dbReference>
<evidence type="ECO:0000313" key="2">
    <source>
        <dbReference type="CGD" id="CAL0000176679"/>
    </source>
</evidence>
<protein>
    <submittedName>
        <fullName evidence="3">Uncharacterized protein</fullName>
    </submittedName>
</protein>
<dbReference type="InParanoid" id="A0A1D8PNN4"/>
<keyword evidence="1" id="KW-0472">Membrane</keyword>
<keyword evidence="1" id="KW-1133">Transmembrane helix</keyword>
<evidence type="ECO:0000313" key="3">
    <source>
        <dbReference type="EMBL" id="AOW29757.1"/>
    </source>
</evidence>
<dbReference type="KEGG" id="cal:CAALFM_C503440WA"/>
<feature type="transmembrane region" description="Helical" evidence="1">
    <location>
        <begin position="32"/>
        <end position="51"/>
    </location>
</feature>
<dbReference type="RefSeq" id="XP_019330970.1">
    <property type="nucleotide sequence ID" value="XM_019475425.1"/>
</dbReference>
<organism evidence="3 4">
    <name type="scientific">Candida albicans (strain SC5314 / ATCC MYA-2876)</name>
    <name type="common">Yeast</name>
    <dbReference type="NCBI Taxonomy" id="237561"/>
    <lineage>
        <taxon>Eukaryota</taxon>
        <taxon>Fungi</taxon>
        <taxon>Dikarya</taxon>
        <taxon>Ascomycota</taxon>
        <taxon>Saccharomycotina</taxon>
        <taxon>Pichiomycetes</taxon>
        <taxon>Debaryomycetaceae</taxon>
        <taxon>Candida/Lodderomyces clade</taxon>
        <taxon>Candida</taxon>
    </lineage>
</organism>
<keyword evidence="1" id="KW-0812">Transmembrane</keyword>
<gene>
    <name evidence="3" type="ordered locus">CAALFM_C503440WA</name>
    <name evidence="2" type="ordered locus">orf19.2638.1</name>
</gene>
<dbReference type="AlphaFoldDB" id="A0A1D8PNN4"/>
<evidence type="ECO:0000313" key="4">
    <source>
        <dbReference type="Proteomes" id="UP000000559"/>
    </source>
</evidence>
<reference evidence="3 4" key="2">
    <citation type="journal article" date="2007" name="Genome Biol.">
        <title>Assembly of the Candida albicans genome into sixteen supercontigs aligned on the eight chromosomes.</title>
        <authorList>
            <person name="van het Hoog M."/>
            <person name="Rast T.J."/>
            <person name="Martchenko M."/>
            <person name="Grindle S."/>
            <person name="Dignard D."/>
            <person name="Hogues H."/>
            <person name="Cuomo C."/>
            <person name="Berriman M."/>
            <person name="Scherer S."/>
            <person name="Magee B.B."/>
            <person name="Whiteway M."/>
            <person name="Chibana H."/>
            <person name="Nantel A."/>
            <person name="Magee P.T."/>
        </authorList>
    </citation>
    <scope>GENOME REANNOTATION</scope>
    <source>
        <strain evidence="4">SC5314 / ATCC MYA-2876</strain>
    </source>
</reference>
<reference evidence="3 4" key="3">
    <citation type="journal article" date="2013" name="Genome Biol.">
        <title>Assembly of a phased diploid Candida albicans genome facilitates allele-specific measurements and provides a simple model for repeat and indel structure.</title>
        <authorList>
            <person name="Muzzey D."/>
            <person name="Schwartz K."/>
            <person name="Weissman J.S."/>
            <person name="Sherlock G."/>
        </authorList>
    </citation>
    <scope>NUCLEOTIDE SEQUENCE [LARGE SCALE GENOMIC DNA]</scope>
    <source>
        <strain evidence="4">SC5314 / ATCC MYA-2876</strain>
    </source>
</reference>
<reference evidence="3 4" key="1">
    <citation type="journal article" date="2004" name="Proc. Natl. Acad. Sci. U.S.A.">
        <title>The diploid genome sequence of Candida albicans.</title>
        <authorList>
            <person name="Jones T."/>
            <person name="Federspiel N.A."/>
            <person name="Chibana H."/>
            <person name="Dungan J."/>
            <person name="Kalman S."/>
            <person name="Magee B.B."/>
            <person name="Newport G."/>
            <person name="Thorstenson Y.R."/>
            <person name="Agabian N."/>
            <person name="Magee P.T."/>
            <person name="Davis R.W."/>
            <person name="Scherer S."/>
        </authorList>
    </citation>
    <scope>NUCLEOTIDE SEQUENCE [LARGE SCALE GENOMIC DNA]</scope>
    <source>
        <strain evidence="4">SC5314 / ATCC MYA-2876</strain>
    </source>
</reference>
<accession>A0A1D8PNN4</accession>
<name>A0A1D8PNN4_CANAL</name>
<dbReference type="Proteomes" id="UP000000559">
    <property type="component" value="Chromosome 5"/>
</dbReference>
<proteinExistence type="predicted"/>
<dbReference type="CGD" id="CAL0000176679">
    <property type="gene designation" value="orf19.2638.1"/>
</dbReference>
<sequence length="71" mass="8347">MIPAPQNDKSLLQEHKFYQSTEKQLPLSFNGANVFIIFLIIFLAGSTYKLITISRRRRRTFNQEFEKTNPV</sequence>
<evidence type="ECO:0000256" key="1">
    <source>
        <dbReference type="SAM" id="Phobius"/>
    </source>
</evidence>
<keyword evidence="4" id="KW-1185">Reference proteome</keyword>
<dbReference type="OrthoDB" id="4026854at2759"/>
<dbReference type="GeneID" id="30515310"/>
<dbReference type="VEuPathDB" id="FungiDB:C5_03440W_A"/>